<dbReference type="EC" id="3.4.21.-" evidence="6"/>
<reference evidence="9 10" key="1">
    <citation type="submission" date="2013-03" db="EMBL/GenBank/DDBJ databases">
        <title>The Genome Sequence of Exophiala aquamarina CBS 119918.</title>
        <authorList>
            <consortium name="The Broad Institute Genomics Platform"/>
            <person name="Cuomo C."/>
            <person name="de Hoog S."/>
            <person name="Gorbushina A."/>
            <person name="Walker B."/>
            <person name="Young S.K."/>
            <person name="Zeng Q."/>
            <person name="Gargeya S."/>
            <person name="Fitzgerald M."/>
            <person name="Haas B."/>
            <person name="Abouelleil A."/>
            <person name="Allen A.W."/>
            <person name="Alvarado L."/>
            <person name="Arachchi H.M."/>
            <person name="Berlin A.M."/>
            <person name="Chapman S.B."/>
            <person name="Gainer-Dewar J."/>
            <person name="Goldberg J."/>
            <person name="Griggs A."/>
            <person name="Gujja S."/>
            <person name="Hansen M."/>
            <person name="Howarth C."/>
            <person name="Imamovic A."/>
            <person name="Ireland A."/>
            <person name="Larimer J."/>
            <person name="McCowan C."/>
            <person name="Murphy C."/>
            <person name="Pearson M."/>
            <person name="Poon T.W."/>
            <person name="Priest M."/>
            <person name="Roberts A."/>
            <person name="Saif S."/>
            <person name="Shea T."/>
            <person name="Sisk P."/>
            <person name="Sykes S."/>
            <person name="Wortman J."/>
            <person name="Nusbaum C."/>
            <person name="Birren B."/>
        </authorList>
    </citation>
    <scope>NUCLEOTIDE SEQUENCE [LARGE SCALE GENOMIC DNA]</scope>
    <source>
        <strain evidence="9 10">CBS 119918</strain>
    </source>
</reference>
<evidence type="ECO:0000313" key="9">
    <source>
        <dbReference type="EMBL" id="KEF57583.1"/>
    </source>
</evidence>
<evidence type="ECO:0000256" key="3">
    <source>
        <dbReference type="ARBA" id="ARBA00022670"/>
    </source>
</evidence>
<evidence type="ECO:0000256" key="2">
    <source>
        <dbReference type="ARBA" id="ARBA00005228"/>
    </source>
</evidence>
<dbReference type="InterPro" id="IPR002470">
    <property type="entry name" value="Peptidase_S9A"/>
</dbReference>
<comment type="similarity">
    <text evidence="2 6">Belongs to the peptidase S9A family.</text>
</comment>
<dbReference type="PANTHER" id="PTHR42881:SF2">
    <property type="entry name" value="PROLYL ENDOPEPTIDASE"/>
    <property type="match status" value="1"/>
</dbReference>
<dbReference type="Gene3D" id="2.130.10.120">
    <property type="entry name" value="Prolyl oligopeptidase, N-terminal domain"/>
    <property type="match status" value="1"/>
</dbReference>
<keyword evidence="3 6" id="KW-0645">Protease</keyword>
<evidence type="ECO:0000256" key="5">
    <source>
        <dbReference type="ARBA" id="ARBA00022825"/>
    </source>
</evidence>
<dbReference type="RefSeq" id="XP_013260173.1">
    <property type="nucleotide sequence ID" value="XM_013404719.1"/>
</dbReference>
<evidence type="ECO:0000256" key="6">
    <source>
        <dbReference type="RuleBase" id="RU368024"/>
    </source>
</evidence>
<protein>
    <recommendedName>
        <fullName evidence="6">Prolyl endopeptidase</fullName>
        <ecNumber evidence="6">3.4.21.-</ecNumber>
    </recommendedName>
</protein>
<dbReference type="Proteomes" id="UP000027920">
    <property type="component" value="Unassembled WGS sequence"/>
</dbReference>
<dbReference type="OrthoDB" id="5049662at2759"/>
<dbReference type="HOGENOM" id="CLU_427010_0_0_1"/>
<evidence type="ECO:0000256" key="4">
    <source>
        <dbReference type="ARBA" id="ARBA00022801"/>
    </source>
</evidence>
<dbReference type="GO" id="GO:0070012">
    <property type="term" value="F:oligopeptidase activity"/>
    <property type="evidence" value="ECO:0007669"/>
    <property type="project" value="TreeGrafter"/>
</dbReference>
<keyword evidence="10" id="KW-1185">Reference proteome</keyword>
<dbReference type="InterPro" id="IPR001375">
    <property type="entry name" value="Peptidase_S9_cat"/>
</dbReference>
<dbReference type="EMBL" id="AMGV01000004">
    <property type="protein sequence ID" value="KEF57583.1"/>
    <property type="molecule type" value="Genomic_DNA"/>
</dbReference>
<dbReference type="Pfam" id="PF02897">
    <property type="entry name" value="Peptidase_S9_N"/>
    <property type="match status" value="1"/>
</dbReference>
<dbReference type="InterPro" id="IPR051167">
    <property type="entry name" value="Prolyl_oligopep/macrocyclase"/>
</dbReference>
<dbReference type="PRINTS" id="PR00862">
    <property type="entry name" value="PROLIGOPTASE"/>
</dbReference>
<accession>A0A072PE55</accession>
<name>A0A072PE55_9EURO</name>
<dbReference type="InterPro" id="IPR029058">
    <property type="entry name" value="AB_hydrolase_fold"/>
</dbReference>
<dbReference type="STRING" id="1182545.A0A072PE55"/>
<keyword evidence="4 6" id="KW-0378">Hydrolase</keyword>
<evidence type="ECO:0000256" key="1">
    <source>
        <dbReference type="ARBA" id="ARBA00001070"/>
    </source>
</evidence>
<dbReference type="GO" id="GO:0006508">
    <property type="term" value="P:proteolysis"/>
    <property type="evidence" value="ECO:0007669"/>
    <property type="project" value="UniProtKB-KW"/>
</dbReference>
<gene>
    <name evidence="9" type="ORF">A1O9_05501</name>
</gene>
<dbReference type="GeneID" id="25280426"/>
<keyword evidence="5 6" id="KW-0720">Serine protease</keyword>
<feature type="domain" description="Peptidase S9A N-terminal" evidence="8">
    <location>
        <begin position="16"/>
        <end position="454"/>
    </location>
</feature>
<dbReference type="GO" id="GO:0004252">
    <property type="term" value="F:serine-type endopeptidase activity"/>
    <property type="evidence" value="ECO:0007669"/>
    <property type="project" value="UniProtKB-UniRule"/>
</dbReference>
<dbReference type="SUPFAM" id="SSF53474">
    <property type="entry name" value="alpha/beta-Hydrolases"/>
    <property type="match status" value="1"/>
</dbReference>
<feature type="domain" description="Peptidase S9 prolyl oligopeptidase catalytic" evidence="7">
    <location>
        <begin position="566"/>
        <end position="618"/>
    </location>
</feature>
<comment type="catalytic activity">
    <reaction evidence="1">
        <text>Hydrolysis of Pro-|-Xaa &gt;&gt; Ala-|-Xaa in oligopeptides.</text>
        <dbReference type="EC" id="3.4.21.26"/>
    </reaction>
</comment>
<dbReference type="InterPro" id="IPR023302">
    <property type="entry name" value="Pept_S9A_N"/>
</dbReference>
<dbReference type="Pfam" id="PF00326">
    <property type="entry name" value="Peptidase_S9"/>
    <property type="match status" value="1"/>
</dbReference>
<proteinExistence type="inferred from homology"/>
<comment type="caution">
    <text evidence="9">The sequence shown here is derived from an EMBL/GenBank/DDBJ whole genome shotgun (WGS) entry which is preliminary data.</text>
</comment>
<evidence type="ECO:0000259" key="7">
    <source>
        <dbReference type="Pfam" id="PF00326"/>
    </source>
</evidence>
<sequence>MADPQMPPARRSSAKSTFISTQHGTIAVSNPYDWLEDTSSAETISFVEAQNAVFASYLNDEKLGPAKQRLTLSLMDMWKLTIFPGVPQSLGDGNGDYIVRVMGRGREFGVSYRVGKAALLGVSSAAATQSDQNGIESPTIFYDEATYSSVLTASSLSPSGNFWAFTTSDSGSDWGVIRVKDTRTGEILRDEVRGTKFSSKPCATIPWLGDRGFFYTSYPGGGPHGNSTAVRTAPPQVRFHVLGAAQEVDEVVYEDAQHPGYSIKASVSMDARTVFLEVYDQGRGCQVWAANVDVDGVNGTVGAAPNESKRLNLKFDELVSDSFDAELEYIGSSPDNSSTHFFWTTDSNGKVVSYTPHNKDKNTPLRDVVGSRERETLKLARLLSDGNILAVRSVDVRDQIQIFSSRTGEHLTTVAGDDLPMWTILDVSFDPSTETLFLLESAFTHPPLLWYTQVSPSNAAAADGGEGRVAMAVSDFKLISLFPEDESSNQSSSAAASPPQSLSTTQIFYHSTDSTPIPMFLTSLSPTTSSPSPASSSGPILLYIYGAMGLAVIPHFRPDFITFLRVFRGSTLAVANVRGGGEYGTTWHHAAQKLNRQRLFDDVVCAAEHFRGTPTLDQGRRQGEKSSSWAKAWAASTQRAL</sequence>
<dbReference type="Gene3D" id="3.40.50.1820">
    <property type="entry name" value="alpha/beta hydrolase"/>
    <property type="match status" value="2"/>
</dbReference>
<dbReference type="GO" id="GO:0005829">
    <property type="term" value="C:cytosol"/>
    <property type="evidence" value="ECO:0007669"/>
    <property type="project" value="TreeGrafter"/>
</dbReference>
<dbReference type="AlphaFoldDB" id="A0A072PE55"/>
<dbReference type="SUPFAM" id="SSF50993">
    <property type="entry name" value="Peptidase/esterase 'gauge' domain"/>
    <property type="match status" value="1"/>
</dbReference>
<evidence type="ECO:0000313" key="10">
    <source>
        <dbReference type="Proteomes" id="UP000027920"/>
    </source>
</evidence>
<organism evidence="9 10">
    <name type="scientific">Exophiala aquamarina CBS 119918</name>
    <dbReference type="NCBI Taxonomy" id="1182545"/>
    <lineage>
        <taxon>Eukaryota</taxon>
        <taxon>Fungi</taxon>
        <taxon>Dikarya</taxon>
        <taxon>Ascomycota</taxon>
        <taxon>Pezizomycotina</taxon>
        <taxon>Eurotiomycetes</taxon>
        <taxon>Chaetothyriomycetidae</taxon>
        <taxon>Chaetothyriales</taxon>
        <taxon>Herpotrichiellaceae</taxon>
        <taxon>Exophiala</taxon>
    </lineage>
</organism>
<dbReference type="VEuPathDB" id="FungiDB:A1O9_05501"/>
<evidence type="ECO:0000259" key="8">
    <source>
        <dbReference type="Pfam" id="PF02897"/>
    </source>
</evidence>
<dbReference type="PANTHER" id="PTHR42881">
    <property type="entry name" value="PROLYL ENDOPEPTIDASE"/>
    <property type="match status" value="1"/>
</dbReference>